<dbReference type="OrthoDB" id="4284031at2"/>
<sequence>MRLGIFVLCFLVVWLLAYVEVIEVNGAEGTVLLIGVAALLSAPISYVVLSRQRDAMSEEIVDKVTQTKRRLAEDRTREDAAQDADRLRPQKS</sequence>
<comment type="caution">
    <text evidence="3">The sequence shown here is derived from an EMBL/GenBank/DDBJ whole genome shotgun (WGS) entry which is preliminary data.</text>
</comment>
<dbReference type="eggNOG" id="ENOG5033BNY">
    <property type="taxonomic scope" value="Bacteria"/>
</dbReference>
<proteinExistence type="predicted"/>
<keyword evidence="4" id="KW-1185">Reference proteome</keyword>
<dbReference type="AlphaFoldDB" id="A0A0T6LY69"/>
<protein>
    <recommendedName>
        <fullName evidence="5">DUF4229 domain-containing protein</fullName>
    </recommendedName>
</protein>
<dbReference type="Proteomes" id="UP000050867">
    <property type="component" value="Unassembled WGS sequence"/>
</dbReference>
<name>A0A0T6LY69_WENVI</name>
<evidence type="ECO:0000256" key="2">
    <source>
        <dbReference type="SAM" id="Phobius"/>
    </source>
</evidence>
<evidence type="ECO:0000256" key="1">
    <source>
        <dbReference type="SAM" id="MobiDB-lite"/>
    </source>
</evidence>
<dbReference type="InterPro" id="IPR025323">
    <property type="entry name" value="DUF4229"/>
</dbReference>
<dbReference type="EMBL" id="LLZU01000003">
    <property type="protein sequence ID" value="KRV50950.1"/>
    <property type="molecule type" value="Genomic_DNA"/>
</dbReference>
<reference evidence="3 4" key="1">
    <citation type="submission" date="2015-10" db="EMBL/GenBank/DDBJ databases">
        <title>Draft genome sequence of pyrrolomycin-producing Streptomyces vitaminophilus.</title>
        <authorList>
            <person name="Graham D.E."/>
            <person name="Mahan K.M."/>
            <person name="Klingeman D.M."/>
            <person name="Hettich R.L."/>
            <person name="Parry R.J."/>
        </authorList>
    </citation>
    <scope>NUCLEOTIDE SEQUENCE [LARGE SCALE GENOMIC DNA]</scope>
    <source>
        <strain evidence="3 4">ATCC 31673</strain>
    </source>
</reference>
<evidence type="ECO:0000313" key="3">
    <source>
        <dbReference type="EMBL" id="KRV50950.1"/>
    </source>
</evidence>
<feature type="region of interest" description="Disordered" evidence="1">
    <location>
        <begin position="71"/>
        <end position="92"/>
    </location>
</feature>
<keyword evidence="2" id="KW-0472">Membrane</keyword>
<dbReference type="STRING" id="76728.AQ490_13165"/>
<feature type="transmembrane region" description="Helical" evidence="2">
    <location>
        <begin position="31"/>
        <end position="49"/>
    </location>
</feature>
<keyword evidence="2" id="KW-0812">Transmembrane</keyword>
<dbReference type="Pfam" id="PF14012">
    <property type="entry name" value="DUF4229"/>
    <property type="match status" value="1"/>
</dbReference>
<organism evidence="3 4">
    <name type="scientific">Wenjunlia vitaminophila</name>
    <name type="common">Streptomyces vitaminophilus</name>
    <dbReference type="NCBI Taxonomy" id="76728"/>
    <lineage>
        <taxon>Bacteria</taxon>
        <taxon>Bacillati</taxon>
        <taxon>Actinomycetota</taxon>
        <taxon>Actinomycetes</taxon>
        <taxon>Kitasatosporales</taxon>
        <taxon>Streptomycetaceae</taxon>
        <taxon>Wenjunlia</taxon>
    </lineage>
</organism>
<keyword evidence="2" id="KW-1133">Transmembrane helix</keyword>
<evidence type="ECO:0008006" key="5">
    <source>
        <dbReference type="Google" id="ProtNLM"/>
    </source>
</evidence>
<accession>A0A0T6LY69</accession>
<gene>
    <name evidence="3" type="ORF">AQ490_13165</name>
</gene>
<evidence type="ECO:0000313" key="4">
    <source>
        <dbReference type="Proteomes" id="UP000050867"/>
    </source>
</evidence>